<accession>A0A0F8ZY85</accession>
<dbReference type="EMBL" id="LAZR01045433">
    <property type="protein sequence ID" value="KKK98882.1"/>
    <property type="molecule type" value="Genomic_DNA"/>
</dbReference>
<feature type="region of interest" description="Disordered" evidence="1">
    <location>
        <begin position="174"/>
        <end position="230"/>
    </location>
</feature>
<evidence type="ECO:0000256" key="1">
    <source>
        <dbReference type="SAM" id="MobiDB-lite"/>
    </source>
</evidence>
<gene>
    <name evidence="3" type="ORF">LCGC14_2638320</name>
</gene>
<dbReference type="Gene3D" id="3.30.420.10">
    <property type="entry name" value="Ribonuclease H-like superfamily/Ribonuclease H"/>
    <property type="match status" value="1"/>
</dbReference>
<feature type="non-terminal residue" evidence="3">
    <location>
        <position position="230"/>
    </location>
</feature>
<reference evidence="3" key="1">
    <citation type="journal article" date="2015" name="Nature">
        <title>Complex archaea that bridge the gap between prokaryotes and eukaryotes.</title>
        <authorList>
            <person name="Spang A."/>
            <person name="Saw J.H."/>
            <person name="Jorgensen S.L."/>
            <person name="Zaremba-Niedzwiedzka K."/>
            <person name="Martijn J."/>
            <person name="Lind A.E."/>
            <person name="van Eijk R."/>
            <person name="Schleper C."/>
            <person name="Guy L."/>
            <person name="Ettema T.J."/>
        </authorList>
    </citation>
    <scope>NUCLEOTIDE SEQUENCE</scope>
</reference>
<dbReference type="Pfam" id="PF09299">
    <property type="entry name" value="Mu-transpos_C"/>
    <property type="match status" value="1"/>
</dbReference>
<dbReference type="GO" id="GO:0015074">
    <property type="term" value="P:DNA integration"/>
    <property type="evidence" value="ECO:0007669"/>
    <property type="project" value="InterPro"/>
</dbReference>
<evidence type="ECO:0000259" key="2">
    <source>
        <dbReference type="PROSITE" id="PS50994"/>
    </source>
</evidence>
<dbReference type="InterPro" id="IPR001584">
    <property type="entry name" value="Integrase_cat-core"/>
</dbReference>
<comment type="caution">
    <text evidence="3">The sequence shown here is derived from an EMBL/GenBank/DDBJ whole genome shotgun (WGS) entry which is preliminary data.</text>
</comment>
<dbReference type="AlphaFoldDB" id="A0A0F8ZY85"/>
<dbReference type="GO" id="GO:0003676">
    <property type="term" value="F:nucleic acid binding"/>
    <property type="evidence" value="ECO:0007669"/>
    <property type="project" value="InterPro"/>
</dbReference>
<dbReference type="PANTHER" id="PTHR35004">
    <property type="entry name" value="TRANSPOSASE RV3428C-RELATED"/>
    <property type="match status" value="1"/>
</dbReference>
<feature type="compositionally biased region" description="Basic and acidic residues" evidence="1">
    <location>
        <begin position="207"/>
        <end position="220"/>
    </location>
</feature>
<dbReference type="SUPFAM" id="SSF53098">
    <property type="entry name" value="Ribonuclease H-like"/>
    <property type="match status" value="1"/>
</dbReference>
<feature type="compositionally biased region" description="Polar residues" evidence="1">
    <location>
        <begin position="221"/>
        <end position="230"/>
    </location>
</feature>
<protein>
    <recommendedName>
        <fullName evidence="2">Integrase catalytic domain-containing protein</fullName>
    </recommendedName>
</protein>
<dbReference type="PANTHER" id="PTHR35004:SF6">
    <property type="entry name" value="TRANSPOSASE"/>
    <property type="match status" value="1"/>
</dbReference>
<dbReference type="InterPro" id="IPR036397">
    <property type="entry name" value="RNaseH_sf"/>
</dbReference>
<evidence type="ECO:0000313" key="3">
    <source>
        <dbReference type="EMBL" id="KKK98882.1"/>
    </source>
</evidence>
<proteinExistence type="predicted"/>
<organism evidence="3">
    <name type="scientific">marine sediment metagenome</name>
    <dbReference type="NCBI Taxonomy" id="412755"/>
    <lineage>
        <taxon>unclassified sequences</taxon>
        <taxon>metagenomes</taxon>
        <taxon>ecological metagenomes</taxon>
    </lineage>
</organism>
<feature type="domain" description="Integrase catalytic" evidence="2">
    <location>
        <begin position="1"/>
        <end position="95"/>
    </location>
</feature>
<dbReference type="PROSITE" id="PS50994">
    <property type="entry name" value="INTEGRASE"/>
    <property type="match status" value="1"/>
</dbReference>
<dbReference type="InterPro" id="IPR015378">
    <property type="entry name" value="Transposase-like_Mu_C"/>
</dbReference>
<dbReference type="InterPro" id="IPR012337">
    <property type="entry name" value="RNaseH-like_sf"/>
</dbReference>
<sequence>MDNGSVYISRHFYGILVELEIKQLRHAPYQAHAKGKVEAAHKIVKHDFQAEAALADFHTLEELNSAFWAWSELEYNKRVHSATGEPPNGRFLAGLPKPPAAIIRRISDIKEFSRMFLWKESRTVSKYGQIKLHGNQYPVTTRPHRTVVQVRFDPFSLAELFICEANGTLLETTHPSKKVNNRAPNIPQESAKSKRKVSADSVAYFTRLREKHLESQKHNSEMSFSKPRQP</sequence>
<name>A0A0F8ZY85_9ZZZZ</name>